<keyword evidence="1" id="KW-0315">Glutamine amidotransferase</keyword>
<feature type="domain" description="CobB/CobQ-like glutamine amidotransferase" evidence="2">
    <location>
        <begin position="46"/>
        <end position="149"/>
    </location>
</feature>
<sequence length="206" mass="23347">MVGIMIQGTSSDVGKSLICTALCRALVNRGIKVAPFKSQNIPNNSYIIDEVGSDTGTPGTKVNGLGLIPVETRFKNEKCTSQSIGAFIPGDLTSLLRVKGFEIHLGLTKKLDEASSSFLKVGEREAGIFLRSGQIIGTYFQHLFHNDEWRTWWLNRLRLKRGLKKKQKKSFSEVRTRAYDELADWLEQELNVDELLQRMREWNNET</sequence>
<comment type="caution">
    <text evidence="3">The sequence shown here is derived from an EMBL/GenBank/DDBJ whole genome shotgun (WGS) entry which is preliminary data.</text>
</comment>
<evidence type="ECO:0000313" key="4">
    <source>
        <dbReference type="Proteomes" id="UP001589833"/>
    </source>
</evidence>
<dbReference type="InterPro" id="IPR029062">
    <property type="entry name" value="Class_I_gatase-like"/>
</dbReference>
<proteinExistence type="predicted"/>
<protein>
    <recommendedName>
        <fullName evidence="2">CobB/CobQ-like glutamine amidotransferase domain-containing protein</fullName>
    </recommendedName>
</protein>
<keyword evidence="4" id="KW-1185">Reference proteome</keyword>
<dbReference type="SUPFAM" id="SSF52317">
    <property type="entry name" value="Class I glutamine amidotransferase-like"/>
    <property type="match status" value="1"/>
</dbReference>
<organism evidence="3 4">
    <name type="scientific">Halalkalibacter alkalisediminis</name>
    <dbReference type="NCBI Taxonomy" id="935616"/>
    <lineage>
        <taxon>Bacteria</taxon>
        <taxon>Bacillati</taxon>
        <taxon>Bacillota</taxon>
        <taxon>Bacilli</taxon>
        <taxon>Bacillales</taxon>
        <taxon>Bacillaceae</taxon>
        <taxon>Halalkalibacter</taxon>
    </lineage>
</organism>
<dbReference type="Pfam" id="PF07685">
    <property type="entry name" value="GATase_3"/>
    <property type="match status" value="1"/>
</dbReference>
<dbReference type="InterPro" id="IPR011698">
    <property type="entry name" value="GATase_3"/>
</dbReference>
<evidence type="ECO:0000259" key="2">
    <source>
        <dbReference type="Pfam" id="PF07685"/>
    </source>
</evidence>
<dbReference type="SUPFAM" id="SSF52540">
    <property type="entry name" value="P-loop containing nucleoside triphosphate hydrolases"/>
    <property type="match status" value="1"/>
</dbReference>
<evidence type="ECO:0000313" key="3">
    <source>
        <dbReference type="EMBL" id="MFC0559823.1"/>
    </source>
</evidence>
<evidence type="ECO:0000256" key="1">
    <source>
        <dbReference type="ARBA" id="ARBA00022962"/>
    </source>
</evidence>
<dbReference type="RefSeq" id="WP_273840842.1">
    <property type="nucleotide sequence ID" value="NZ_JAQQWT010000002.1"/>
</dbReference>
<dbReference type="PANTHER" id="PTHR21343">
    <property type="entry name" value="DETHIOBIOTIN SYNTHETASE"/>
    <property type="match status" value="1"/>
</dbReference>
<dbReference type="EMBL" id="JBHLTR010000017">
    <property type="protein sequence ID" value="MFC0559823.1"/>
    <property type="molecule type" value="Genomic_DNA"/>
</dbReference>
<name>A0ABV6NI47_9BACI</name>
<dbReference type="Gene3D" id="3.40.50.300">
    <property type="entry name" value="P-loop containing nucleotide triphosphate hydrolases"/>
    <property type="match status" value="1"/>
</dbReference>
<dbReference type="InterPro" id="IPR027417">
    <property type="entry name" value="P-loop_NTPase"/>
</dbReference>
<reference evidence="3 4" key="1">
    <citation type="submission" date="2024-09" db="EMBL/GenBank/DDBJ databases">
        <authorList>
            <person name="Sun Q."/>
            <person name="Mori K."/>
        </authorList>
    </citation>
    <scope>NUCLEOTIDE SEQUENCE [LARGE SCALE GENOMIC DNA]</scope>
    <source>
        <strain evidence="3 4">NCAIM B.02301</strain>
    </source>
</reference>
<dbReference type="PANTHER" id="PTHR21343:SF1">
    <property type="entry name" value="COBYRIC ACID SYNTHASE"/>
    <property type="match status" value="1"/>
</dbReference>
<dbReference type="Proteomes" id="UP001589833">
    <property type="component" value="Unassembled WGS sequence"/>
</dbReference>
<gene>
    <name evidence="3" type="ORF">ACFFH4_12260</name>
</gene>
<accession>A0ABV6NI47</accession>